<name>A0A9D4GYY8_DREPO</name>
<evidence type="ECO:0000313" key="3">
    <source>
        <dbReference type="Proteomes" id="UP000828390"/>
    </source>
</evidence>
<protein>
    <submittedName>
        <fullName evidence="2">Uncharacterized protein</fullName>
    </submittedName>
</protein>
<comment type="caution">
    <text evidence="2">The sequence shown here is derived from an EMBL/GenBank/DDBJ whole genome shotgun (WGS) entry which is preliminary data.</text>
</comment>
<proteinExistence type="predicted"/>
<feature type="region of interest" description="Disordered" evidence="1">
    <location>
        <begin position="1"/>
        <end position="39"/>
    </location>
</feature>
<feature type="compositionally biased region" description="Low complexity" evidence="1">
    <location>
        <begin position="1"/>
        <end position="20"/>
    </location>
</feature>
<keyword evidence="3" id="KW-1185">Reference proteome</keyword>
<evidence type="ECO:0000256" key="1">
    <source>
        <dbReference type="SAM" id="MobiDB-lite"/>
    </source>
</evidence>
<evidence type="ECO:0000313" key="2">
    <source>
        <dbReference type="EMBL" id="KAH3824021.1"/>
    </source>
</evidence>
<gene>
    <name evidence="2" type="ORF">DPMN_125849</name>
</gene>
<dbReference type="EMBL" id="JAIWYP010000005">
    <property type="protein sequence ID" value="KAH3824021.1"/>
    <property type="molecule type" value="Genomic_DNA"/>
</dbReference>
<accession>A0A9D4GYY8</accession>
<sequence length="110" mass="11906">MSTSGRTTRTSSSLSPAASTYPRYSQQRSTARTENAELGEANMLVRTSMGHLLTLRPSACVDRSNKKFLYPASDNDYGPILYTHVWNDSNGSLGPTAALSDRFNTTIAAA</sequence>
<feature type="compositionally biased region" description="Polar residues" evidence="1">
    <location>
        <begin position="22"/>
        <end position="33"/>
    </location>
</feature>
<reference evidence="2" key="1">
    <citation type="journal article" date="2019" name="bioRxiv">
        <title>The Genome of the Zebra Mussel, Dreissena polymorpha: A Resource for Invasive Species Research.</title>
        <authorList>
            <person name="McCartney M.A."/>
            <person name="Auch B."/>
            <person name="Kono T."/>
            <person name="Mallez S."/>
            <person name="Zhang Y."/>
            <person name="Obille A."/>
            <person name="Becker A."/>
            <person name="Abrahante J.E."/>
            <person name="Garbe J."/>
            <person name="Badalamenti J.P."/>
            <person name="Herman A."/>
            <person name="Mangelson H."/>
            <person name="Liachko I."/>
            <person name="Sullivan S."/>
            <person name="Sone E.D."/>
            <person name="Koren S."/>
            <person name="Silverstein K.A.T."/>
            <person name="Beckman K.B."/>
            <person name="Gohl D.M."/>
        </authorList>
    </citation>
    <scope>NUCLEOTIDE SEQUENCE</scope>
    <source>
        <strain evidence="2">Duluth1</strain>
        <tissue evidence="2">Whole animal</tissue>
    </source>
</reference>
<organism evidence="2 3">
    <name type="scientific">Dreissena polymorpha</name>
    <name type="common">Zebra mussel</name>
    <name type="synonym">Mytilus polymorpha</name>
    <dbReference type="NCBI Taxonomy" id="45954"/>
    <lineage>
        <taxon>Eukaryota</taxon>
        <taxon>Metazoa</taxon>
        <taxon>Spiralia</taxon>
        <taxon>Lophotrochozoa</taxon>
        <taxon>Mollusca</taxon>
        <taxon>Bivalvia</taxon>
        <taxon>Autobranchia</taxon>
        <taxon>Heteroconchia</taxon>
        <taxon>Euheterodonta</taxon>
        <taxon>Imparidentia</taxon>
        <taxon>Neoheterodontei</taxon>
        <taxon>Myida</taxon>
        <taxon>Dreissenoidea</taxon>
        <taxon>Dreissenidae</taxon>
        <taxon>Dreissena</taxon>
    </lineage>
</organism>
<dbReference type="Proteomes" id="UP000828390">
    <property type="component" value="Unassembled WGS sequence"/>
</dbReference>
<dbReference type="AlphaFoldDB" id="A0A9D4GYY8"/>
<reference evidence="2" key="2">
    <citation type="submission" date="2020-11" db="EMBL/GenBank/DDBJ databases">
        <authorList>
            <person name="McCartney M.A."/>
            <person name="Auch B."/>
            <person name="Kono T."/>
            <person name="Mallez S."/>
            <person name="Becker A."/>
            <person name="Gohl D.M."/>
            <person name="Silverstein K.A.T."/>
            <person name="Koren S."/>
            <person name="Bechman K.B."/>
            <person name="Herman A."/>
            <person name="Abrahante J.E."/>
            <person name="Garbe J."/>
        </authorList>
    </citation>
    <scope>NUCLEOTIDE SEQUENCE</scope>
    <source>
        <strain evidence="2">Duluth1</strain>
        <tissue evidence="2">Whole animal</tissue>
    </source>
</reference>